<gene>
    <name evidence="1" type="ORF">D5077_09600</name>
</gene>
<proteinExistence type="predicted"/>
<keyword evidence="2" id="KW-1185">Reference proteome</keyword>
<comment type="caution">
    <text evidence="1">The sequence shown here is derived from an EMBL/GenBank/DDBJ whole genome shotgun (WGS) entry which is preliminary data.</text>
</comment>
<organism evidence="1 2">
    <name type="scientific">Dickeya dianthicola</name>
    <dbReference type="NCBI Taxonomy" id="204039"/>
    <lineage>
        <taxon>Bacteria</taxon>
        <taxon>Pseudomonadati</taxon>
        <taxon>Pseudomonadota</taxon>
        <taxon>Gammaproteobacteria</taxon>
        <taxon>Enterobacterales</taxon>
        <taxon>Pectobacteriaceae</taxon>
        <taxon>Dickeya</taxon>
    </lineage>
</organism>
<reference evidence="1 2" key="1">
    <citation type="submission" date="2018-09" db="EMBL/GenBank/DDBJ databases">
        <title>Phylogenetic diversity of Pectobacterium and Dickeya strains causing blackleg disease of potato in Morocco.</title>
        <authorList>
            <person name="Oulghazi S."/>
            <person name="Moumni M."/>
            <person name="Faure D."/>
        </authorList>
    </citation>
    <scope>NUCLEOTIDE SEQUENCE [LARGE SCALE GENOMIC DNA]</scope>
    <source>
        <strain evidence="1 2">S4.16.03.LID</strain>
    </source>
</reference>
<evidence type="ECO:0000313" key="1">
    <source>
        <dbReference type="EMBL" id="RJL73310.1"/>
    </source>
</evidence>
<sequence>MSHTIYTRHTASCRCVGCPCSPQSLTDVSSWGFTRLPRYKAHSSLALTGQRAALFNTRACCPAPRIILGI</sequence>
<accession>A0ABX9NPL7</accession>
<evidence type="ECO:0000313" key="2">
    <source>
        <dbReference type="Proteomes" id="UP000266633"/>
    </source>
</evidence>
<dbReference type="Proteomes" id="UP000266633">
    <property type="component" value="Unassembled WGS sequence"/>
</dbReference>
<protein>
    <submittedName>
        <fullName evidence="1">Uncharacterized protein</fullName>
    </submittedName>
</protein>
<dbReference type="EMBL" id="QZDO01000030">
    <property type="protein sequence ID" value="RJL73310.1"/>
    <property type="molecule type" value="Genomic_DNA"/>
</dbReference>
<name>A0ABX9NPL7_9GAMM</name>